<keyword evidence="7" id="KW-0206">Cytoskeleton</keyword>
<keyword evidence="5" id="KW-0729">SH3-binding</keyword>
<feature type="compositionally biased region" description="Pro residues" evidence="9">
    <location>
        <begin position="241"/>
        <end position="250"/>
    </location>
</feature>
<sequence>MRDTGMSETPIATATADVMLYDESIKKWVRPECIDYNGAMNPGLSHVQVLQDPAKLTFRIVAIRIQDRQCLLNQQIFHKLKYQAATASFHQWRNEHRQVYGLNFSSDQDAVKFHAAVMQAMEIVSNGSDYGTYGTYNGNGDASNGVYQDPHSYYQQGNFREPDQDSIGSNGTPQAYRQSNYSMHNHAQAPGLVSNGPQRRSSQGSSGSSSISSGPPNNIYATANHNNHVNGHHSTQSPVRAAPPNPPPQATQPSTATPAAVVRPPTNVPPPPPPPPPSALKSGGGQTMADMLKQTTLRKVSTADGKLNANGQAPNRISSNSNNDTASIGSGSGSKTNTVSSTTAGHSELLSELAATFNRRNKTNTNNPSNDTANTSTAASSSAVSSESNSSTVVEKKQNGTSELPNPRPWQKNGPLSNVTVTNNASTDSPKAHRKIPSGVSLSSQDESPKNPSAPITFTDLDRFKQEMMTYIQSEVSKAKQDIIEAIRQELRR</sequence>
<accession>A0A914DGC4</accession>
<dbReference type="InterPro" id="IPR011993">
    <property type="entry name" value="PH-like_dom_sf"/>
</dbReference>
<dbReference type="Proteomes" id="UP000887540">
    <property type="component" value="Unplaced"/>
</dbReference>
<organism evidence="11 12">
    <name type="scientific">Acrobeloides nanus</name>
    <dbReference type="NCBI Taxonomy" id="290746"/>
    <lineage>
        <taxon>Eukaryota</taxon>
        <taxon>Metazoa</taxon>
        <taxon>Ecdysozoa</taxon>
        <taxon>Nematoda</taxon>
        <taxon>Chromadorea</taxon>
        <taxon>Rhabditida</taxon>
        <taxon>Tylenchina</taxon>
        <taxon>Cephalobomorpha</taxon>
        <taxon>Cephaloboidea</taxon>
        <taxon>Cephalobidae</taxon>
        <taxon>Acrobeloides</taxon>
    </lineage>
</organism>
<feature type="compositionally biased region" description="Low complexity" evidence="9">
    <location>
        <begin position="363"/>
        <end position="392"/>
    </location>
</feature>
<evidence type="ECO:0000313" key="11">
    <source>
        <dbReference type="Proteomes" id="UP000887540"/>
    </source>
</evidence>
<evidence type="ECO:0000256" key="2">
    <source>
        <dbReference type="ARBA" id="ARBA00004510"/>
    </source>
</evidence>
<keyword evidence="4" id="KW-0963">Cytoplasm</keyword>
<feature type="compositionally biased region" description="Polar residues" evidence="9">
    <location>
        <begin position="220"/>
        <end position="235"/>
    </location>
</feature>
<evidence type="ECO:0000256" key="8">
    <source>
        <dbReference type="ARBA" id="ARBA00023273"/>
    </source>
</evidence>
<dbReference type="SMART" id="SM00461">
    <property type="entry name" value="WH1"/>
    <property type="match status" value="1"/>
</dbReference>
<name>A0A914DGC4_9BILA</name>
<dbReference type="PROSITE" id="PS50229">
    <property type="entry name" value="WH1"/>
    <property type="match status" value="1"/>
</dbReference>
<dbReference type="GO" id="GO:0003779">
    <property type="term" value="F:actin binding"/>
    <property type="evidence" value="ECO:0007669"/>
    <property type="project" value="UniProtKB-KW"/>
</dbReference>
<dbReference type="InterPro" id="IPR000697">
    <property type="entry name" value="WH1/EVH1_dom"/>
</dbReference>
<feature type="region of interest" description="Disordered" evidence="9">
    <location>
        <begin position="304"/>
        <end position="344"/>
    </location>
</feature>
<protein>
    <submittedName>
        <fullName evidence="12">WH1 domain-containing protein</fullName>
    </submittedName>
</protein>
<evidence type="ECO:0000256" key="4">
    <source>
        <dbReference type="ARBA" id="ARBA00022490"/>
    </source>
</evidence>
<dbReference type="SUPFAM" id="SSF118370">
    <property type="entry name" value="Vasodilator-stimulated phosphoprotein, VASP, tetramerisation domain"/>
    <property type="match status" value="1"/>
</dbReference>
<evidence type="ECO:0000256" key="9">
    <source>
        <dbReference type="SAM" id="MobiDB-lite"/>
    </source>
</evidence>
<evidence type="ECO:0000256" key="7">
    <source>
        <dbReference type="ARBA" id="ARBA00023212"/>
    </source>
</evidence>
<evidence type="ECO:0000256" key="3">
    <source>
        <dbReference type="ARBA" id="ARBA00009785"/>
    </source>
</evidence>
<feature type="compositionally biased region" description="Polar residues" evidence="9">
    <location>
        <begin position="309"/>
        <end position="344"/>
    </location>
</feature>
<dbReference type="InterPro" id="IPR038023">
    <property type="entry name" value="VASP_sf"/>
</dbReference>
<dbReference type="Pfam" id="PF00568">
    <property type="entry name" value="WH1"/>
    <property type="match status" value="1"/>
</dbReference>
<feature type="compositionally biased region" description="Polar residues" evidence="9">
    <location>
        <begin position="414"/>
        <end position="429"/>
    </location>
</feature>
<feature type="domain" description="WH1" evidence="10">
    <location>
        <begin position="3"/>
        <end position="124"/>
    </location>
</feature>
<dbReference type="GO" id="GO:0005856">
    <property type="term" value="C:cytoskeleton"/>
    <property type="evidence" value="ECO:0007669"/>
    <property type="project" value="UniProtKB-SubCell"/>
</dbReference>
<comment type="similarity">
    <text evidence="3">Belongs to the Ena/VASP family.</text>
</comment>
<dbReference type="GO" id="GO:0030027">
    <property type="term" value="C:lamellipodium"/>
    <property type="evidence" value="ECO:0007669"/>
    <property type="project" value="UniProtKB-SubCell"/>
</dbReference>
<keyword evidence="8" id="KW-0966">Cell projection</keyword>
<dbReference type="SUPFAM" id="SSF50729">
    <property type="entry name" value="PH domain-like"/>
    <property type="match status" value="1"/>
</dbReference>
<feature type="region of interest" description="Disordered" evidence="9">
    <location>
        <begin position="141"/>
        <end position="286"/>
    </location>
</feature>
<dbReference type="AlphaFoldDB" id="A0A914DGC4"/>
<evidence type="ECO:0000259" key="10">
    <source>
        <dbReference type="PROSITE" id="PS50229"/>
    </source>
</evidence>
<comment type="subcellular location">
    <subcellularLocation>
        <location evidence="2">Cell projection</location>
        <location evidence="2">Lamellipodium</location>
    </subcellularLocation>
    <subcellularLocation>
        <location evidence="1">Cytoplasm</location>
        <location evidence="1">Cytoskeleton</location>
    </subcellularLocation>
</comment>
<dbReference type="InterPro" id="IPR014885">
    <property type="entry name" value="VASP_tetra"/>
</dbReference>
<dbReference type="WBParaSite" id="ACRNAN_scaffold244.g11326.t1">
    <property type="protein sequence ID" value="ACRNAN_scaffold244.g11326.t1"/>
    <property type="gene ID" value="ACRNAN_scaffold244.g11326"/>
</dbReference>
<dbReference type="PANTHER" id="PTHR11202:SF22">
    <property type="entry name" value="PROTEIN ENABLED"/>
    <property type="match status" value="1"/>
</dbReference>
<keyword evidence="11" id="KW-1185">Reference proteome</keyword>
<feature type="compositionally biased region" description="Low complexity" evidence="9">
    <location>
        <begin position="251"/>
        <end position="265"/>
    </location>
</feature>
<feature type="compositionally biased region" description="Low complexity" evidence="9">
    <location>
        <begin position="194"/>
        <end position="219"/>
    </location>
</feature>
<evidence type="ECO:0000256" key="1">
    <source>
        <dbReference type="ARBA" id="ARBA00004245"/>
    </source>
</evidence>
<dbReference type="Pfam" id="PF08776">
    <property type="entry name" value="VASP_tetra"/>
    <property type="match status" value="1"/>
</dbReference>
<feature type="compositionally biased region" description="Polar residues" evidence="9">
    <location>
        <begin position="166"/>
        <end position="185"/>
    </location>
</feature>
<dbReference type="PANTHER" id="PTHR11202">
    <property type="entry name" value="SPROUTY-RELATED, EVH1 DOMAIN-CONTAINING PROTEIN FAMILY MEMBER"/>
    <property type="match status" value="1"/>
</dbReference>
<reference evidence="12" key="1">
    <citation type="submission" date="2022-11" db="UniProtKB">
        <authorList>
            <consortium name="WormBaseParasite"/>
        </authorList>
    </citation>
    <scope>IDENTIFICATION</scope>
</reference>
<evidence type="ECO:0000313" key="12">
    <source>
        <dbReference type="WBParaSite" id="ACRNAN_scaffold244.g11326.t1"/>
    </source>
</evidence>
<dbReference type="GO" id="GO:0005737">
    <property type="term" value="C:cytoplasm"/>
    <property type="evidence" value="ECO:0007669"/>
    <property type="project" value="UniProtKB-ARBA"/>
</dbReference>
<dbReference type="Gene3D" id="1.20.5.1160">
    <property type="entry name" value="Vasodilator-stimulated phosphoprotein"/>
    <property type="match status" value="1"/>
</dbReference>
<feature type="compositionally biased region" description="Pro residues" evidence="9">
    <location>
        <begin position="266"/>
        <end position="278"/>
    </location>
</feature>
<dbReference type="GO" id="GO:0017124">
    <property type="term" value="F:SH3 domain binding"/>
    <property type="evidence" value="ECO:0007669"/>
    <property type="project" value="UniProtKB-KW"/>
</dbReference>
<keyword evidence="6" id="KW-0009">Actin-binding</keyword>
<proteinExistence type="inferred from homology"/>
<dbReference type="Gene3D" id="2.30.29.30">
    <property type="entry name" value="Pleckstrin-homology domain (PH domain)/Phosphotyrosine-binding domain (PTB)"/>
    <property type="match status" value="1"/>
</dbReference>
<feature type="compositionally biased region" description="Polar residues" evidence="9">
    <location>
        <begin position="440"/>
        <end position="456"/>
    </location>
</feature>
<feature type="region of interest" description="Disordered" evidence="9">
    <location>
        <begin position="359"/>
        <end position="458"/>
    </location>
</feature>
<evidence type="ECO:0000256" key="5">
    <source>
        <dbReference type="ARBA" id="ARBA00023036"/>
    </source>
</evidence>
<evidence type="ECO:0000256" key="6">
    <source>
        <dbReference type="ARBA" id="ARBA00023203"/>
    </source>
</evidence>